<feature type="compositionally biased region" description="Acidic residues" evidence="1">
    <location>
        <begin position="168"/>
        <end position="183"/>
    </location>
</feature>
<proteinExistence type="predicted"/>
<feature type="region of interest" description="Disordered" evidence="1">
    <location>
        <begin position="34"/>
        <end position="87"/>
    </location>
</feature>
<keyword evidence="3" id="KW-1185">Reference proteome</keyword>
<feature type="region of interest" description="Disordered" evidence="1">
    <location>
        <begin position="116"/>
        <end position="140"/>
    </location>
</feature>
<evidence type="ECO:0000313" key="3">
    <source>
        <dbReference type="Proteomes" id="UP001057375"/>
    </source>
</evidence>
<evidence type="ECO:0000313" key="2">
    <source>
        <dbReference type="EMBL" id="GKT33221.1"/>
    </source>
</evidence>
<dbReference type="Proteomes" id="UP001057375">
    <property type="component" value="Unassembled WGS sequence"/>
</dbReference>
<feature type="non-terminal residue" evidence="2">
    <location>
        <position position="1"/>
    </location>
</feature>
<protein>
    <submittedName>
        <fullName evidence="2">Uncharacterized protein</fullName>
    </submittedName>
</protein>
<accession>A0ABQ5KL34</accession>
<dbReference type="EMBL" id="BQXS01010174">
    <property type="protein sequence ID" value="GKT33221.1"/>
    <property type="molecule type" value="Genomic_DNA"/>
</dbReference>
<sequence length="183" mass="20425">ERIWAEKAEAIKKKARERAKTRDNLTSEVTDTCPWASTIPSLDSSLPPCSKSSEVSQDPVITPTSELAKEKDDESVASSATDSIPDLEYVTDEEVEKMEQSKKNSCTEKFTFDDDFAFDEDDSSSNSEGQETHDYVIQAPNRSSIFHVEVDNIHNEPSNEPTGHALVEEIDSEESTIDFDEVD</sequence>
<name>A0ABQ5KL34_9EUKA</name>
<evidence type="ECO:0000256" key="1">
    <source>
        <dbReference type="SAM" id="MobiDB-lite"/>
    </source>
</evidence>
<reference evidence="2" key="1">
    <citation type="submission" date="2022-03" db="EMBL/GenBank/DDBJ databases">
        <title>Draft genome sequence of Aduncisulcus paluster, a free-living microaerophilic Fornicata.</title>
        <authorList>
            <person name="Yuyama I."/>
            <person name="Kume K."/>
            <person name="Tamura T."/>
            <person name="Inagaki Y."/>
            <person name="Hashimoto T."/>
        </authorList>
    </citation>
    <scope>NUCLEOTIDE SEQUENCE</scope>
    <source>
        <strain evidence="2">NY0171</strain>
    </source>
</reference>
<feature type="region of interest" description="Disordered" evidence="1">
    <location>
        <begin position="153"/>
        <end position="183"/>
    </location>
</feature>
<gene>
    <name evidence="2" type="ORF">ADUPG1_007201</name>
</gene>
<comment type="caution">
    <text evidence="2">The sequence shown here is derived from an EMBL/GenBank/DDBJ whole genome shotgun (WGS) entry which is preliminary data.</text>
</comment>
<organism evidence="2 3">
    <name type="scientific">Aduncisulcus paluster</name>
    <dbReference type="NCBI Taxonomy" id="2918883"/>
    <lineage>
        <taxon>Eukaryota</taxon>
        <taxon>Metamonada</taxon>
        <taxon>Carpediemonas-like organisms</taxon>
        <taxon>Aduncisulcus</taxon>
    </lineage>
</organism>